<sequence>MAAATLSELPDELVLDIISRCSHANLLCLARVNKRMYEIASSILYAHVHFRWNFKKSESPRNAHFERDYKKLESTGPPHAISLLGAFLRKPHLGLHVQRLELLGGGFDYRYPYSFILNHDKEKLKSLSYEELRPPPLWWDGAEETLRSAISLVAEFDLPYSELWVEKLREGTMDAIVALMLVRLPNLRSLIVQRDFTKEQTCVMAVLRTVALEKLDWLPRFIHLREISMRFDMDDWICRNANSQLLLPLFYLPAIEALDLDLDDPMQWSWPTPAPPDAASIKSLTLRNVREHGLKLILATTKNLEKLEWMASHSQVSIINQASDATTSKMMDLDVVTGALLPLRNTLVDLSLGLNTVHPFGEDFFYLDFHGSLTGIAQLEKVERFQVELVYLASNALFDNRFPIWERVPRNLRILVFWPPPLIFPVADDQEEELGTSILFRNMREWMHKWRGETPRLERIEVLTFAGDAWSWGRQFFRDLFAEDATTGIEMVYSCEEIWGGTSPVEHPPYDETGW</sequence>
<dbReference type="AlphaFoldDB" id="A0AA97NW83"/>
<dbReference type="InterPro" id="IPR001810">
    <property type="entry name" value="F-box_dom"/>
</dbReference>
<accession>A0AA97NW83</accession>
<reference evidence="2" key="1">
    <citation type="journal article" date="2012" name="PLoS Genet.">
        <title>Comparative analysis of the genomes of two field isolates of the rice blast fungus Magnaporthe oryzae.</title>
        <authorList>
            <person name="Xue M."/>
            <person name="Yang J."/>
            <person name="Li Z."/>
            <person name="Hu S."/>
            <person name="Yao N."/>
            <person name="Dean R.A."/>
            <person name="Zhao W."/>
            <person name="Shen M."/>
            <person name="Zhang H."/>
            <person name="Li C."/>
            <person name="Liu L."/>
            <person name="Cao L."/>
            <person name="Xu X."/>
            <person name="Xing Y."/>
            <person name="Hsiang T."/>
            <person name="Zhang Z."/>
            <person name="Xu J.R."/>
            <person name="Peng Y.L."/>
        </authorList>
    </citation>
    <scope>NUCLEOTIDE SEQUENCE</scope>
    <source>
        <strain evidence="2">Y34</strain>
    </source>
</reference>
<feature type="domain" description="F-box" evidence="1">
    <location>
        <begin position="3"/>
        <end position="48"/>
    </location>
</feature>
<dbReference type="InterPro" id="IPR036047">
    <property type="entry name" value="F-box-like_dom_sf"/>
</dbReference>
<dbReference type="SUPFAM" id="SSF81383">
    <property type="entry name" value="F-box domain"/>
    <property type="match status" value="1"/>
</dbReference>
<dbReference type="PROSITE" id="PS50181">
    <property type="entry name" value="FBOX"/>
    <property type="match status" value="1"/>
</dbReference>
<proteinExistence type="predicted"/>
<evidence type="ECO:0000313" key="2">
    <source>
        <dbReference type="EMBL" id="ELQ37513.1"/>
    </source>
</evidence>
<evidence type="ECO:0000259" key="1">
    <source>
        <dbReference type="PROSITE" id="PS50181"/>
    </source>
</evidence>
<dbReference type="CDD" id="cd09917">
    <property type="entry name" value="F-box_SF"/>
    <property type="match status" value="1"/>
</dbReference>
<dbReference type="Gene3D" id="1.20.1280.50">
    <property type="match status" value="1"/>
</dbReference>
<dbReference type="Proteomes" id="UP000011086">
    <property type="component" value="Unassembled WGS sequence"/>
</dbReference>
<dbReference type="Pfam" id="PF12937">
    <property type="entry name" value="F-box-like"/>
    <property type="match status" value="1"/>
</dbReference>
<name>A0AA97NW83_PYRO3</name>
<organism evidence="2">
    <name type="scientific">Pyricularia oryzae (strain Y34)</name>
    <name type="common">Rice blast fungus</name>
    <name type="synonym">Magnaporthe oryzae</name>
    <dbReference type="NCBI Taxonomy" id="1143189"/>
    <lineage>
        <taxon>Eukaryota</taxon>
        <taxon>Fungi</taxon>
        <taxon>Dikarya</taxon>
        <taxon>Ascomycota</taxon>
        <taxon>Pezizomycotina</taxon>
        <taxon>Sordariomycetes</taxon>
        <taxon>Sordariomycetidae</taxon>
        <taxon>Magnaporthales</taxon>
        <taxon>Pyriculariaceae</taxon>
        <taxon>Pyricularia</taxon>
    </lineage>
</organism>
<dbReference type="EMBL" id="JH794014">
    <property type="protein sequence ID" value="ELQ37513.1"/>
    <property type="molecule type" value="Genomic_DNA"/>
</dbReference>
<gene>
    <name evidence="2" type="ORF">OOU_Y34scaffold00590g27</name>
</gene>
<protein>
    <recommendedName>
        <fullName evidence="1">F-box domain-containing protein</fullName>
    </recommendedName>
</protein>